<organism evidence="20 21">
    <name type="scientific">Paenibacillus swuensis</name>
    <dbReference type="NCBI Taxonomy" id="1178515"/>
    <lineage>
        <taxon>Bacteria</taxon>
        <taxon>Bacillati</taxon>
        <taxon>Bacillota</taxon>
        <taxon>Bacilli</taxon>
        <taxon>Bacillales</taxon>
        <taxon>Paenibacillaceae</taxon>
        <taxon>Paenibacillus</taxon>
    </lineage>
</organism>
<evidence type="ECO:0000256" key="14">
    <source>
        <dbReference type="ARBA" id="ARBA00023264"/>
    </source>
</evidence>
<comment type="similarity">
    <text evidence="2">Belongs to the bacterial diacylglycerol kinase family.</text>
</comment>
<dbReference type="InterPro" id="IPR036945">
    <property type="entry name" value="DAGK_sf"/>
</dbReference>
<feature type="binding site" evidence="17">
    <location>
        <begin position="91"/>
        <end position="92"/>
    </location>
    <ligand>
        <name>ATP</name>
        <dbReference type="ChEBI" id="CHEBI:30616"/>
    </ligand>
</feature>
<dbReference type="GO" id="GO:0005886">
    <property type="term" value="C:plasma membrane"/>
    <property type="evidence" value="ECO:0007669"/>
    <property type="project" value="UniProtKB-SubCell"/>
</dbReference>
<feature type="active site" description="Proton acceptor" evidence="15">
    <location>
        <position position="66"/>
    </location>
</feature>
<dbReference type="AlphaFoldDB" id="A0A172TK19"/>
<evidence type="ECO:0000256" key="19">
    <source>
        <dbReference type="SAM" id="Phobius"/>
    </source>
</evidence>
<evidence type="ECO:0000256" key="6">
    <source>
        <dbReference type="ARBA" id="ARBA00022692"/>
    </source>
</evidence>
<sequence>MRHRLGGLSAFTVAWQGIIYAVKHERHMKFHVFATGAVLGLSWLFHIPGDRLMFVLLAITLVLSAELFNTAIEKTVDLAMPTEHPLAKIAKDTAAGAVLVTAVFAIIVFIYVFAFPLKEWLGF</sequence>
<comment type="subcellular location">
    <subcellularLocation>
        <location evidence="1">Cell membrane</location>
        <topology evidence="1">Multi-pass membrane protein</topology>
    </subcellularLocation>
</comment>
<evidence type="ECO:0000256" key="3">
    <source>
        <dbReference type="ARBA" id="ARBA00022475"/>
    </source>
</evidence>
<proteinExistence type="inferred from homology"/>
<keyword evidence="3" id="KW-1003">Cell membrane</keyword>
<gene>
    <name evidence="20" type="ORF">SY83_14780</name>
</gene>
<dbReference type="GO" id="GO:0005524">
    <property type="term" value="F:ATP binding"/>
    <property type="evidence" value="ECO:0007669"/>
    <property type="project" value="UniProtKB-KW"/>
</dbReference>
<evidence type="ECO:0000313" key="21">
    <source>
        <dbReference type="Proteomes" id="UP000076927"/>
    </source>
</evidence>
<keyword evidence="11" id="KW-0443">Lipid metabolism</keyword>
<evidence type="ECO:0000256" key="10">
    <source>
        <dbReference type="ARBA" id="ARBA00022989"/>
    </source>
</evidence>
<dbReference type="PANTHER" id="PTHR34299:SF1">
    <property type="entry name" value="DIACYLGLYCEROL KINASE"/>
    <property type="match status" value="1"/>
</dbReference>
<dbReference type="GO" id="GO:0016301">
    <property type="term" value="F:kinase activity"/>
    <property type="evidence" value="ECO:0007669"/>
    <property type="project" value="UniProtKB-KW"/>
</dbReference>
<accession>A0A172TK19</accession>
<evidence type="ECO:0000256" key="2">
    <source>
        <dbReference type="ARBA" id="ARBA00005967"/>
    </source>
</evidence>
<dbReference type="Pfam" id="PF01219">
    <property type="entry name" value="DAGK_prokar"/>
    <property type="match status" value="1"/>
</dbReference>
<reference evidence="20 21" key="1">
    <citation type="submission" date="2015-01" db="EMBL/GenBank/DDBJ databases">
        <title>Paenibacillus swuensis/DY6/whole genome sequencing.</title>
        <authorList>
            <person name="Kim M.K."/>
            <person name="Srinivasan S."/>
            <person name="Lee J.-J."/>
        </authorList>
    </citation>
    <scope>NUCLEOTIDE SEQUENCE [LARGE SCALE GENOMIC DNA]</scope>
    <source>
        <strain evidence="20 21">DY6</strain>
    </source>
</reference>
<keyword evidence="14" id="KW-1208">Phospholipid metabolism</keyword>
<dbReference type="InterPro" id="IPR033717">
    <property type="entry name" value="UDPK"/>
</dbReference>
<dbReference type="PANTHER" id="PTHR34299">
    <property type="entry name" value="DIACYLGLYCEROL KINASE"/>
    <property type="match status" value="1"/>
</dbReference>
<evidence type="ECO:0000256" key="16">
    <source>
        <dbReference type="PIRSR" id="PIRSR600829-2"/>
    </source>
</evidence>
<feature type="binding site" evidence="17">
    <location>
        <position position="73"/>
    </location>
    <ligand>
        <name>ATP</name>
        <dbReference type="ChEBI" id="CHEBI:30616"/>
    </ligand>
</feature>
<keyword evidence="21" id="KW-1185">Reference proteome</keyword>
<dbReference type="InterPro" id="IPR000829">
    <property type="entry name" value="DAGK"/>
</dbReference>
<dbReference type="STRING" id="1178515.SY83_14780"/>
<evidence type="ECO:0000256" key="12">
    <source>
        <dbReference type="ARBA" id="ARBA00023136"/>
    </source>
</evidence>
<dbReference type="GO" id="GO:0008654">
    <property type="term" value="P:phospholipid biosynthetic process"/>
    <property type="evidence" value="ECO:0007669"/>
    <property type="project" value="UniProtKB-KW"/>
</dbReference>
<keyword evidence="7 17" id="KW-0547">Nucleotide-binding</keyword>
<feature type="binding site" evidence="17">
    <location>
        <position position="25"/>
    </location>
    <ligand>
        <name>ATP</name>
        <dbReference type="ChEBI" id="CHEBI:30616"/>
    </ligand>
</feature>
<keyword evidence="10 19" id="KW-1133">Transmembrane helix</keyword>
<evidence type="ECO:0000256" key="4">
    <source>
        <dbReference type="ARBA" id="ARBA00022516"/>
    </source>
</evidence>
<evidence type="ECO:0000313" key="20">
    <source>
        <dbReference type="EMBL" id="ANE47322.1"/>
    </source>
</evidence>
<feature type="transmembrane region" description="Helical" evidence="19">
    <location>
        <begin position="52"/>
        <end position="72"/>
    </location>
</feature>
<evidence type="ECO:0000256" key="9">
    <source>
        <dbReference type="ARBA" id="ARBA00022840"/>
    </source>
</evidence>
<evidence type="ECO:0000256" key="5">
    <source>
        <dbReference type="ARBA" id="ARBA00022679"/>
    </source>
</evidence>
<protein>
    <recommendedName>
        <fullName evidence="22">Diacylglycerol kinase</fullName>
    </recommendedName>
</protein>
<feature type="transmembrane region" description="Helical" evidence="19">
    <location>
        <begin position="93"/>
        <end position="114"/>
    </location>
</feature>
<evidence type="ECO:0000256" key="11">
    <source>
        <dbReference type="ARBA" id="ARBA00023098"/>
    </source>
</evidence>
<keyword evidence="6 19" id="KW-0812">Transmembrane</keyword>
<dbReference type="GO" id="GO:0046872">
    <property type="term" value="F:metal ion binding"/>
    <property type="evidence" value="ECO:0007669"/>
    <property type="project" value="UniProtKB-KW"/>
</dbReference>
<evidence type="ECO:0000256" key="7">
    <source>
        <dbReference type="ARBA" id="ARBA00022741"/>
    </source>
</evidence>
<name>A0A172TK19_9BACL</name>
<evidence type="ECO:0008006" key="22">
    <source>
        <dbReference type="Google" id="ProtNLM"/>
    </source>
</evidence>
<dbReference type="CDD" id="cd14265">
    <property type="entry name" value="UDPK_IM_like"/>
    <property type="match status" value="1"/>
</dbReference>
<feature type="transmembrane region" description="Helical" evidence="19">
    <location>
        <begin position="30"/>
        <end position="46"/>
    </location>
</feature>
<keyword evidence="5" id="KW-0808">Transferase</keyword>
<keyword evidence="12 19" id="KW-0472">Membrane</keyword>
<dbReference type="KEGG" id="pswu:SY83_14780"/>
<evidence type="ECO:0000256" key="17">
    <source>
        <dbReference type="PIRSR" id="PIRSR600829-3"/>
    </source>
</evidence>
<evidence type="ECO:0000256" key="8">
    <source>
        <dbReference type="ARBA" id="ARBA00022777"/>
    </source>
</evidence>
<keyword evidence="8" id="KW-0418">Kinase</keyword>
<keyword evidence="18" id="KW-0479">Metal-binding</keyword>
<comment type="cofactor">
    <cofactor evidence="18">
        <name>Mg(2+)</name>
        <dbReference type="ChEBI" id="CHEBI:18420"/>
    </cofactor>
    <text evidence="18">Mn(2+), Zn(2+), Cd(2+) and Co(2+) support activity to lesser extents.</text>
</comment>
<evidence type="ECO:0000256" key="15">
    <source>
        <dbReference type="PIRSR" id="PIRSR600829-1"/>
    </source>
</evidence>
<dbReference type="Gene3D" id="1.10.287.3610">
    <property type="match status" value="1"/>
</dbReference>
<keyword evidence="9 17" id="KW-0067">ATP-binding</keyword>
<keyword evidence="13" id="KW-0594">Phospholipid biosynthesis</keyword>
<dbReference type="PATRIC" id="fig|1178515.4.peg.2969"/>
<keyword evidence="4" id="KW-0444">Lipid biosynthesis</keyword>
<dbReference type="Proteomes" id="UP000076927">
    <property type="component" value="Chromosome"/>
</dbReference>
<keyword evidence="18" id="KW-0460">Magnesium</keyword>
<evidence type="ECO:0000256" key="18">
    <source>
        <dbReference type="PIRSR" id="PIRSR600829-4"/>
    </source>
</evidence>
<dbReference type="EMBL" id="CP011388">
    <property type="protein sequence ID" value="ANE47322.1"/>
    <property type="molecule type" value="Genomic_DNA"/>
</dbReference>
<feature type="binding site" evidence="18">
    <location>
        <position position="73"/>
    </location>
    <ligand>
        <name>a divalent metal cation</name>
        <dbReference type="ChEBI" id="CHEBI:60240"/>
    </ligand>
</feature>
<evidence type="ECO:0000256" key="13">
    <source>
        <dbReference type="ARBA" id="ARBA00023209"/>
    </source>
</evidence>
<feature type="binding site" evidence="16">
    <location>
        <position position="66"/>
    </location>
    <ligand>
        <name>substrate</name>
    </ligand>
</feature>
<feature type="binding site" evidence="16">
    <location>
        <begin position="10"/>
        <end position="15"/>
    </location>
    <ligand>
        <name>substrate</name>
    </ligand>
</feature>
<feature type="binding site" evidence="18">
    <location>
        <position position="25"/>
    </location>
    <ligand>
        <name>a divalent metal cation</name>
        <dbReference type="ChEBI" id="CHEBI:60240"/>
    </ligand>
</feature>
<evidence type="ECO:0000256" key="1">
    <source>
        <dbReference type="ARBA" id="ARBA00004651"/>
    </source>
</evidence>